<dbReference type="GO" id="GO:0004106">
    <property type="term" value="F:chorismate mutase activity"/>
    <property type="evidence" value="ECO:0007669"/>
    <property type="project" value="UniProtKB-EC"/>
</dbReference>
<dbReference type="FunFam" id="3.30.70.260:FF:000012">
    <property type="entry name" value="Prephenate dehydratase"/>
    <property type="match status" value="1"/>
</dbReference>
<dbReference type="KEGG" id="tav:G4V39_01170"/>
<dbReference type="PROSITE" id="PS00857">
    <property type="entry name" value="PREPHENATE_DEHYDR_1"/>
    <property type="match status" value="1"/>
</dbReference>
<dbReference type="PANTHER" id="PTHR21022">
    <property type="entry name" value="PREPHENATE DEHYDRATASE P PROTEIN"/>
    <property type="match status" value="1"/>
</dbReference>
<dbReference type="SUPFAM" id="SSF48600">
    <property type="entry name" value="Chorismate mutase II"/>
    <property type="match status" value="1"/>
</dbReference>
<dbReference type="InterPro" id="IPR008242">
    <property type="entry name" value="Chor_mutase/pphenate_deHydtase"/>
</dbReference>
<evidence type="ECO:0000256" key="12">
    <source>
        <dbReference type="ARBA" id="ARBA00023222"/>
    </source>
</evidence>
<dbReference type="GO" id="GO:0009094">
    <property type="term" value="P:L-phenylalanine biosynthetic process"/>
    <property type="evidence" value="ECO:0007669"/>
    <property type="project" value="UniProtKB-UniPathway"/>
</dbReference>
<comment type="function">
    <text evidence="2">Catalyzes the Claisen rearrangement of chorismate to prephenate and the decarboxylation/dehydration of prephenate to phenylpyruvate.</text>
</comment>
<dbReference type="PIRSF" id="PIRSF001500">
    <property type="entry name" value="Chor_mut_pdt_Ppr"/>
    <property type="match status" value="1"/>
</dbReference>
<comment type="catalytic activity">
    <reaction evidence="1">
        <text>chorismate = prephenate</text>
        <dbReference type="Rhea" id="RHEA:13897"/>
        <dbReference type="ChEBI" id="CHEBI:29748"/>
        <dbReference type="ChEBI" id="CHEBI:29934"/>
        <dbReference type="EC" id="5.4.99.5"/>
    </reaction>
</comment>
<dbReference type="Gene3D" id="3.40.190.10">
    <property type="entry name" value="Periplasmic binding protein-like II"/>
    <property type="match status" value="2"/>
</dbReference>
<dbReference type="Gene3D" id="1.20.59.10">
    <property type="entry name" value="Chorismate mutase"/>
    <property type="match status" value="1"/>
</dbReference>
<dbReference type="UniPathway" id="UPA00120">
    <property type="reaction ID" value="UER00203"/>
</dbReference>
<comment type="pathway">
    <text evidence="4">Amino-acid biosynthesis; L-phenylalanine biosynthesis; phenylpyruvate from prephenate: step 1/1.</text>
</comment>
<evidence type="ECO:0000256" key="10">
    <source>
        <dbReference type="ARBA" id="ARBA00022605"/>
    </source>
</evidence>
<dbReference type="SMART" id="SM00830">
    <property type="entry name" value="CM_2"/>
    <property type="match status" value="1"/>
</dbReference>
<keyword evidence="9" id="KW-0963">Cytoplasm</keyword>
<keyword evidence="13" id="KW-0413">Isomerase</keyword>
<protein>
    <recommendedName>
        <fullName evidence="8">Bifunctional chorismate mutase/prephenate dehydratase</fullName>
        <ecNumber evidence="7">4.2.1.51</ecNumber>
        <ecNumber evidence="6">5.4.99.5</ecNumber>
    </recommendedName>
    <alternativeName>
        <fullName evidence="17">Chorismate mutase-prephenate dehydratase</fullName>
    </alternativeName>
    <alternativeName>
        <fullName evidence="16">p-protein</fullName>
    </alternativeName>
</protein>
<dbReference type="PANTHER" id="PTHR21022:SF19">
    <property type="entry name" value="PREPHENATE DEHYDRATASE-RELATED"/>
    <property type="match status" value="1"/>
</dbReference>
<dbReference type="SUPFAM" id="SSF53850">
    <property type="entry name" value="Periplasmic binding protein-like II"/>
    <property type="match status" value="1"/>
</dbReference>
<dbReference type="InterPro" id="IPR045865">
    <property type="entry name" value="ACT-like_dom_sf"/>
</dbReference>
<dbReference type="PROSITE" id="PS51171">
    <property type="entry name" value="PREPHENATE_DEHYDR_3"/>
    <property type="match status" value="1"/>
</dbReference>
<dbReference type="EC" id="4.2.1.51" evidence="7"/>
<keyword evidence="11" id="KW-0057">Aromatic amino acid biosynthesis</keyword>
<evidence type="ECO:0000256" key="17">
    <source>
        <dbReference type="ARBA" id="ARBA00031520"/>
    </source>
</evidence>
<dbReference type="EC" id="5.4.99.5" evidence="6"/>
<evidence type="ECO:0000256" key="14">
    <source>
        <dbReference type="ARBA" id="ARBA00023239"/>
    </source>
</evidence>
<evidence type="ECO:0000256" key="13">
    <source>
        <dbReference type="ARBA" id="ARBA00023235"/>
    </source>
</evidence>
<evidence type="ECO:0000256" key="8">
    <source>
        <dbReference type="ARBA" id="ARBA00014401"/>
    </source>
</evidence>
<dbReference type="InterPro" id="IPR036979">
    <property type="entry name" value="CM_dom_sf"/>
</dbReference>
<proteinExistence type="predicted"/>
<accession>A0A6G7PTQ1</accession>
<dbReference type="NCBIfam" id="NF008865">
    <property type="entry name" value="PRK11898.1"/>
    <property type="match status" value="1"/>
</dbReference>
<gene>
    <name evidence="19" type="primary">pheA</name>
    <name evidence="19" type="ORF">G4V39_01170</name>
</gene>
<dbReference type="InterPro" id="IPR018528">
    <property type="entry name" value="Preph_deHydtase_CS"/>
</dbReference>
<dbReference type="PROSITE" id="PS51671">
    <property type="entry name" value="ACT"/>
    <property type="match status" value="1"/>
</dbReference>
<keyword evidence="20" id="KW-1185">Reference proteome</keyword>
<evidence type="ECO:0000256" key="1">
    <source>
        <dbReference type="ARBA" id="ARBA00000824"/>
    </source>
</evidence>
<dbReference type="FunFam" id="3.40.190.10:FF:000029">
    <property type="entry name" value="Chorismate mutase/Prephenate dehydratase"/>
    <property type="match status" value="1"/>
</dbReference>
<dbReference type="Pfam" id="PF01842">
    <property type="entry name" value="ACT"/>
    <property type="match status" value="1"/>
</dbReference>
<evidence type="ECO:0000256" key="4">
    <source>
        <dbReference type="ARBA" id="ARBA00004741"/>
    </source>
</evidence>
<dbReference type="InterPro" id="IPR001086">
    <property type="entry name" value="Preph_deHydtase"/>
</dbReference>
<keyword evidence="15" id="KW-0511">Multifunctional enzyme</keyword>
<dbReference type="CDD" id="cd04905">
    <property type="entry name" value="ACT_CM-PDT"/>
    <property type="match status" value="1"/>
</dbReference>
<dbReference type="Proteomes" id="UP000502179">
    <property type="component" value="Chromosome"/>
</dbReference>
<reference evidence="19 20" key="1">
    <citation type="submission" date="2020-02" db="EMBL/GenBank/DDBJ databases">
        <title>Genome analysis of Thermosulfuriphilus ammonigenes ST65T, an anaerobic thermophilic chemolithoautotrophic bacterium isolated from a deep-sea hydrothermal vent.</title>
        <authorList>
            <person name="Slobodkina G."/>
            <person name="Allioux M."/>
            <person name="Merkel A."/>
            <person name="Alain K."/>
            <person name="Jebbar M."/>
            <person name="Slobodkin A."/>
        </authorList>
    </citation>
    <scope>NUCLEOTIDE SEQUENCE [LARGE SCALE GENOMIC DNA]</scope>
    <source>
        <strain evidence="19 20">ST65</strain>
    </source>
</reference>
<dbReference type="EMBL" id="CP048877">
    <property type="protein sequence ID" value="QIJ70967.1"/>
    <property type="molecule type" value="Genomic_DNA"/>
</dbReference>
<keyword evidence="14 19" id="KW-0456">Lyase</keyword>
<dbReference type="GO" id="GO:0004664">
    <property type="term" value="F:prephenate dehydratase activity"/>
    <property type="evidence" value="ECO:0007669"/>
    <property type="project" value="UniProtKB-EC"/>
</dbReference>
<dbReference type="SUPFAM" id="SSF55021">
    <property type="entry name" value="ACT-like"/>
    <property type="match status" value="1"/>
</dbReference>
<dbReference type="PROSITE" id="PS51168">
    <property type="entry name" value="CHORISMATE_MUT_2"/>
    <property type="match status" value="1"/>
</dbReference>
<evidence type="ECO:0000256" key="6">
    <source>
        <dbReference type="ARBA" id="ARBA00012404"/>
    </source>
</evidence>
<evidence type="ECO:0000313" key="19">
    <source>
        <dbReference type="EMBL" id="QIJ70967.1"/>
    </source>
</evidence>
<dbReference type="InterPro" id="IPR002912">
    <property type="entry name" value="ACT_dom"/>
</dbReference>
<dbReference type="FunFam" id="3.40.190.10:FF:000034">
    <property type="entry name" value="Chorismate mutase/prephenate dehydratase"/>
    <property type="match status" value="1"/>
</dbReference>
<sequence>MADKDKLLELREAIDQIDRQIVRLLGERFSLARRIGEIKRQSARAALDLSREKEILSRIIDLNAGVFPEESLKAIYGEIINTCRTAQQPMKVAYLGPEATFSHVAAINFFGQAADFVPLEAIMDVFEEVESGRCQFGVVPVENSIEGTVTSTLDAFSEYRLKICGEVYVPVAHDLINQTGRIEDIRKVISHPHALAQCRRWLRKHLPSVPTEEASSTAYAARWAAVDPSIAAIASSLAAKTYHLQTVAAHIEDFRGNTTRFLVIGKESPRPTGRDKTSLIISLADKPGALFATLQPFARRGINMTKIESRPVKGEPWRYLFFIDILGHIEEEIVREGIDEMSESCTHLEWLGSYPVGDLPR</sequence>
<evidence type="ECO:0000256" key="2">
    <source>
        <dbReference type="ARBA" id="ARBA00002364"/>
    </source>
</evidence>
<dbReference type="AlphaFoldDB" id="A0A6G7PTQ1"/>
<dbReference type="InterPro" id="IPR036263">
    <property type="entry name" value="Chorismate_II_sf"/>
</dbReference>
<evidence type="ECO:0000256" key="16">
    <source>
        <dbReference type="ARBA" id="ARBA00031175"/>
    </source>
</evidence>
<evidence type="ECO:0000256" key="7">
    <source>
        <dbReference type="ARBA" id="ARBA00013147"/>
    </source>
</evidence>
<comment type="subcellular location">
    <subcellularLocation>
        <location evidence="3">Cytoplasm</location>
    </subcellularLocation>
</comment>
<dbReference type="InterPro" id="IPR002701">
    <property type="entry name" value="CM_II_prokaryot"/>
</dbReference>
<evidence type="ECO:0000256" key="9">
    <source>
        <dbReference type="ARBA" id="ARBA00022490"/>
    </source>
</evidence>
<dbReference type="Pfam" id="PF01817">
    <property type="entry name" value="CM_2"/>
    <property type="match status" value="1"/>
</dbReference>
<evidence type="ECO:0000256" key="3">
    <source>
        <dbReference type="ARBA" id="ARBA00004496"/>
    </source>
</evidence>
<dbReference type="CDD" id="cd13630">
    <property type="entry name" value="PBP2_PDT_1"/>
    <property type="match status" value="1"/>
</dbReference>
<dbReference type="RefSeq" id="WP_166031190.1">
    <property type="nucleotide sequence ID" value="NZ_CP048877.1"/>
</dbReference>
<evidence type="ECO:0000256" key="5">
    <source>
        <dbReference type="ARBA" id="ARBA00004817"/>
    </source>
</evidence>
<evidence type="ECO:0000256" key="15">
    <source>
        <dbReference type="ARBA" id="ARBA00023268"/>
    </source>
</evidence>
<dbReference type="Gene3D" id="3.30.70.260">
    <property type="match status" value="1"/>
</dbReference>
<evidence type="ECO:0000313" key="20">
    <source>
        <dbReference type="Proteomes" id="UP000502179"/>
    </source>
</evidence>
<organism evidence="19 20">
    <name type="scientific">Thermosulfuriphilus ammonigenes</name>
    <dbReference type="NCBI Taxonomy" id="1936021"/>
    <lineage>
        <taxon>Bacteria</taxon>
        <taxon>Pseudomonadati</taxon>
        <taxon>Thermodesulfobacteriota</taxon>
        <taxon>Thermodesulfobacteria</taxon>
        <taxon>Thermodesulfobacteriales</taxon>
        <taxon>Thermodesulfobacteriaceae</taxon>
        <taxon>Thermosulfuriphilus</taxon>
    </lineage>
</organism>
<evidence type="ECO:0000256" key="11">
    <source>
        <dbReference type="ARBA" id="ARBA00023141"/>
    </source>
</evidence>
<dbReference type="Pfam" id="PF00800">
    <property type="entry name" value="PDT"/>
    <property type="match status" value="1"/>
</dbReference>
<dbReference type="UniPathway" id="UPA00121">
    <property type="reaction ID" value="UER00345"/>
</dbReference>
<comment type="catalytic activity">
    <reaction evidence="18">
        <text>prephenate + H(+) = 3-phenylpyruvate + CO2 + H2O</text>
        <dbReference type="Rhea" id="RHEA:21648"/>
        <dbReference type="ChEBI" id="CHEBI:15377"/>
        <dbReference type="ChEBI" id="CHEBI:15378"/>
        <dbReference type="ChEBI" id="CHEBI:16526"/>
        <dbReference type="ChEBI" id="CHEBI:18005"/>
        <dbReference type="ChEBI" id="CHEBI:29934"/>
        <dbReference type="EC" id="4.2.1.51"/>
    </reaction>
</comment>
<comment type="pathway">
    <text evidence="5">Metabolic intermediate biosynthesis; prephenate biosynthesis; prephenate from chorismate: step 1/1.</text>
</comment>
<keyword evidence="10" id="KW-0028">Amino-acid biosynthesis</keyword>
<keyword evidence="12" id="KW-0584">Phenylalanine biosynthesis</keyword>
<dbReference type="PROSITE" id="PS00858">
    <property type="entry name" value="PREPHENATE_DEHYDR_2"/>
    <property type="match status" value="1"/>
</dbReference>
<dbReference type="GO" id="GO:0005737">
    <property type="term" value="C:cytoplasm"/>
    <property type="evidence" value="ECO:0007669"/>
    <property type="project" value="UniProtKB-SubCell"/>
</dbReference>
<dbReference type="GO" id="GO:0046417">
    <property type="term" value="P:chorismate metabolic process"/>
    <property type="evidence" value="ECO:0007669"/>
    <property type="project" value="InterPro"/>
</dbReference>
<evidence type="ECO:0000256" key="18">
    <source>
        <dbReference type="ARBA" id="ARBA00047848"/>
    </source>
</evidence>
<name>A0A6G7PTQ1_9BACT</name>